<keyword evidence="3" id="KW-1185">Reference proteome</keyword>
<evidence type="ECO:0000313" key="2">
    <source>
        <dbReference type="EMBL" id="KAL3887745.1"/>
    </source>
</evidence>
<proteinExistence type="predicted"/>
<feature type="region of interest" description="Disordered" evidence="1">
    <location>
        <begin position="74"/>
        <end position="155"/>
    </location>
</feature>
<name>A0ABD3XQ19_SINWO</name>
<dbReference type="Proteomes" id="UP001634394">
    <property type="component" value="Unassembled WGS sequence"/>
</dbReference>
<accession>A0ABD3XQ19</accession>
<dbReference type="EMBL" id="JBJQND010000001">
    <property type="protein sequence ID" value="KAL3887745.1"/>
    <property type="molecule type" value="Genomic_DNA"/>
</dbReference>
<organism evidence="2 3">
    <name type="scientific">Sinanodonta woodiana</name>
    <name type="common">Chinese pond mussel</name>
    <name type="synonym">Anodonta woodiana</name>
    <dbReference type="NCBI Taxonomy" id="1069815"/>
    <lineage>
        <taxon>Eukaryota</taxon>
        <taxon>Metazoa</taxon>
        <taxon>Spiralia</taxon>
        <taxon>Lophotrochozoa</taxon>
        <taxon>Mollusca</taxon>
        <taxon>Bivalvia</taxon>
        <taxon>Autobranchia</taxon>
        <taxon>Heteroconchia</taxon>
        <taxon>Palaeoheterodonta</taxon>
        <taxon>Unionida</taxon>
        <taxon>Unionoidea</taxon>
        <taxon>Unionidae</taxon>
        <taxon>Unioninae</taxon>
        <taxon>Sinanodonta</taxon>
    </lineage>
</organism>
<comment type="caution">
    <text evidence="2">The sequence shown here is derived from an EMBL/GenBank/DDBJ whole genome shotgun (WGS) entry which is preliminary data.</text>
</comment>
<gene>
    <name evidence="2" type="ORF">ACJMK2_000138</name>
</gene>
<evidence type="ECO:0000313" key="3">
    <source>
        <dbReference type="Proteomes" id="UP001634394"/>
    </source>
</evidence>
<reference evidence="2 3" key="1">
    <citation type="submission" date="2024-11" db="EMBL/GenBank/DDBJ databases">
        <title>Chromosome-level genome assembly of the freshwater bivalve Anodonta woodiana.</title>
        <authorList>
            <person name="Chen X."/>
        </authorList>
    </citation>
    <scope>NUCLEOTIDE SEQUENCE [LARGE SCALE GENOMIC DNA]</scope>
    <source>
        <strain evidence="2">MN2024</strain>
        <tissue evidence="2">Gills</tissue>
    </source>
</reference>
<sequence>MNNNKSGLTTVVGRSHGLSENKSVQTGCSPFELNLDMKCNFLQMLHWIPMKMENYQSAAEKGHGDLLLAPNVEVEPSQEEDPVRPTESPSHGSDVEVEPSQEEDPVRPTESPSHGSNVEVEPSQEEDPVRPTESLSHGSDVEVEPSQEEDPVRPNREPITWIRCRGRTLPVRRSSETYRDPITWIRCRGRTLPGRRCSETCREPITWI</sequence>
<evidence type="ECO:0000256" key="1">
    <source>
        <dbReference type="SAM" id="MobiDB-lite"/>
    </source>
</evidence>
<protein>
    <submittedName>
        <fullName evidence="2">Uncharacterized protein</fullName>
    </submittedName>
</protein>
<dbReference type="AlphaFoldDB" id="A0ABD3XQ19"/>